<protein>
    <submittedName>
        <fullName evidence="3">Uncharacterized protein</fullName>
    </submittedName>
</protein>
<evidence type="ECO:0000313" key="4">
    <source>
        <dbReference type="Proteomes" id="UP001222932"/>
    </source>
</evidence>
<accession>A0AAD3YAW1</accession>
<keyword evidence="2" id="KW-1133">Transmembrane helix</keyword>
<comment type="caution">
    <text evidence="3">The sequence shown here is derived from an EMBL/GenBank/DDBJ whole genome shotgun (WGS) entry which is preliminary data.</text>
</comment>
<feature type="compositionally biased region" description="Basic and acidic residues" evidence="1">
    <location>
        <begin position="158"/>
        <end position="170"/>
    </location>
</feature>
<dbReference type="AlphaFoldDB" id="A0AAD3YAW1"/>
<evidence type="ECO:0000313" key="3">
    <source>
        <dbReference type="EMBL" id="GMK55448.1"/>
    </source>
</evidence>
<sequence length="192" mass="20904">MSWFRSSPPLPAPRDDAELSSSGFSETIPEFDAVPETTAGTNDTLQDAAAPETPAAPKIRTIEDLRRLNRRATQNGMYAGVLGGGVLVGGTGISFLTTRSIINNTLGEHYAQLRAAQAARTGNMLNDKAIGDTHQPLEEEVDPRVQLARDLSNIGAPRERTRWTKGRGLEGEVEEEDELRDTYHRPGVPRNA</sequence>
<name>A0AAD3YAW1_9TREE</name>
<reference evidence="3" key="1">
    <citation type="journal article" date="2023" name="BMC Genomics">
        <title>Chromosome-level genome assemblies of Cutaneotrichosporon spp. (Trichosporonales, Basidiomycota) reveal imbalanced evolution between nucleotide sequences and chromosome synteny.</title>
        <authorList>
            <person name="Kobayashi Y."/>
            <person name="Kayamori A."/>
            <person name="Aoki K."/>
            <person name="Shiwa Y."/>
            <person name="Matsutani M."/>
            <person name="Fujita N."/>
            <person name="Sugita T."/>
            <person name="Iwasaki W."/>
            <person name="Tanaka N."/>
            <person name="Takashima M."/>
        </authorList>
    </citation>
    <scope>NUCLEOTIDE SEQUENCE</scope>
    <source>
        <strain evidence="3">HIS016</strain>
    </source>
</reference>
<dbReference type="Proteomes" id="UP001222932">
    <property type="component" value="Unassembled WGS sequence"/>
</dbReference>
<dbReference type="EMBL" id="BTCM01000002">
    <property type="protein sequence ID" value="GMK55448.1"/>
    <property type="molecule type" value="Genomic_DNA"/>
</dbReference>
<keyword evidence="2" id="KW-0472">Membrane</keyword>
<proteinExistence type="predicted"/>
<gene>
    <name evidence="3" type="ORF">CspeluHIS016_0205040</name>
</gene>
<organism evidence="3 4">
    <name type="scientific">Cutaneotrichosporon spelunceum</name>
    <dbReference type="NCBI Taxonomy" id="1672016"/>
    <lineage>
        <taxon>Eukaryota</taxon>
        <taxon>Fungi</taxon>
        <taxon>Dikarya</taxon>
        <taxon>Basidiomycota</taxon>
        <taxon>Agaricomycotina</taxon>
        <taxon>Tremellomycetes</taxon>
        <taxon>Trichosporonales</taxon>
        <taxon>Trichosporonaceae</taxon>
        <taxon>Cutaneotrichosporon</taxon>
    </lineage>
</organism>
<reference evidence="3" key="2">
    <citation type="submission" date="2023-06" db="EMBL/GenBank/DDBJ databases">
        <authorList>
            <person name="Kobayashi Y."/>
            <person name="Kayamori A."/>
            <person name="Aoki K."/>
            <person name="Shiwa Y."/>
            <person name="Fujita N."/>
            <person name="Sugita T."/>
            <person name="Iwasaki W."/>
            <person name="Tanaka N."/>
            <person name="Takashima M."/>
        </authorList>
    </citation>
    <scope>NUCLEOTIDE SEQUENCE</scope>
    <source>
        <strain evidence="3">HIS016</strain>
    </source>
</reference>
<feature type="region of interest" description="Disordered" evidence="1">
    <location>
        <begin position="1"/>
        <end position="55"/>
    </location>
</feature>
<keyword evidence="4" id="KW-1185">Reference proteome</keyword>
<keyword evidence="2" id="KW-0812">Transmembrane</keyword>
<evidence type="ECO:0000256" key="2">
    <source>
        <dbReference type="SAM" id="Phobius"/>
    </source>
</evidence>
<evidence type="ECO:0000256" key="1">
    <source>
        <dbReference type="SAM" id="MobiDB-lite"/>
    </source>
</evidence>
<feature type="transmembrane region" description="Helical" evidence="2">
    <location>
        <begin position="76"/>
        <end position="96"/>
    </location>
</feature>
<feature type="region of interest" description="Disordered" evidence="1">
    <location>
        <begin position="158"/>
        <end position="192"/>
    </location>
</feature>